<reference evidence="4 5" key="3">
    <citation type="submission" date="2020-08" db="EMBL/GenBank/DDBJ databases">
        <title>Genomic Encyclopedia of Type Strains, Phase IV (KMG-IV): sequencing the most valuable type-strain genomes for metagenomic binning, comparative biology and taxonomic classification.</title>
        <authorList>
            <person name="Goeker M."/>
        </authorList>
    </citation>
    <scope>NUCLEOTIDE SEQUENCE [LARGE SCALE GENOMIC DNA]</scope>
    <source>
        <strain evidence="4 5">DSM 27521</strain>
    </source>
</reference>
<dbReference type="EMBL" id="BNAJ01000018">
    <property type="protein sequence ID" value="GHF63688.1"/>
    <property type="molecule type" value="Genomic_DNA"/>
</dbReference>
<keyword evidence="4" id="KW-0378">Hydrolase</keyword>
<dbReference type="SUPFAM" id="SSF48317">
    <property type="entry name" value="Acid phosphatase/Vanadium-dependent haloperoxidase"/>
    <property type="match status" value="1"/>
</dbReference>
<evidence type="ECO:0000259" key="2">
    <source>
        <dbReference type="Pfam" id="PF01569"/>
    </source>
</evidence>
<comment type="caution">
    <text evidence="4">The sequence shown here is derived from an EMBL/GenBank/DDBJ whole genome shotgun (WGS) entry which is preliminary data.</text>
</comment>
<dbReference type="EMBL" id="JACHFK010000018">
    <property type="protein sequence ID" value="MBB5378968.1"/>
    <property type="molecule type" value="Genomic_DNA"/>
</dbReference>
<evidence type="ECO:0000313" key="6">
    <source>
        <dbReference type="Proteomes" id="UP000619376"/>
    </source>
</evidence>
<evidence type="ECO:0000256" key="1">
    <source>
        <dbReference type="SAM" id="Phobius"/>
    </source>
</evidence>
<protein>
    <submittedName>
        <fullName evidence="4">Undecaprenyl-diphosphatase</fullName>
        <ecNumber evidence="4">3.6.1.27</ecNumber>
    </submittedName>
</protein>
<feature type="transmembrane region" description="Helical" evidence="1">
    <location>
        <begin position="94"/>
        <end position="115"/>
    </location>
</feature>
<evidence type="ECO:0000313" key="4">
    <source>
        <dbReference type="EMBL" id="MBB5378968.1"/>
    </source>
</evidence>
<dbReference type="InterPro" id="IPR036938">
    <property type="entry name" value="PAP2/HPO_sf"/>
</dbReference>
<reference evidence="3" key="1">
    <citation type="journal article" date="2014" name="Int. J. Syst. Evol. Microbiol.">
        <title>Complete genome of a new Firmicutes species belonging to the dominant human colonic microbiota ('Ruminococcus bicirculans') reveals two chromosomes and a selective capacity to utilize plant glucans.</title>
        <authorList>
            <consortium name="NISC Comparative Sequencing Program"/>
            <person name="Wegmann U."/>
            <person name="Louis P."/>
            <person name="Goesmann A."/>
            <person name="Henrissat B."/>
            <person name="Duncan S.H."/>
            <person name="Flint H.J."/>
        </authorList>
    </citation>
    <scope>NUCLEOTIDE SEQUENCE</scope>
    <source>
        <strain evidence="3">CGMCC 1.18437</strain>
    </source>
</reference>
<keyword evidence="1" id="KW-1133">Transmembrane helix</keyword>
<dbReference type="Pfam" id="PF01569">
    <property type="entry name" value="PAP2"/>
    <property type="match status" value="1"/>
</dbReference>
<proteinExistence type="predicted"/>
<feature type="domain" description="Phosphatidic acid phosphatase type 2/haloperoxidase" evidence="2">
    <location>
        <begin position="94"/>
        <end position="158"/>
    </location>
</feature>
<dbReference type="Gene3D" id="1.20.144.10">
    <property type="entry name" value="Phosphatidic acid phosphatase type 2/haloperoxidase"/>
    <property type="match status" value="2"/>
</dbReference>
<reference evidence="6" key="2">
    <citation type="journal article" date="2019" name="Int. J. Syst. Evol. Microbiol.">
        <title>The Global Catalogue of Microorganisms (GCM) 10K type strain sequencing project: providing services to taxonomists for standard genome sequencing and annotation.</title>
        <authorList>
            <consortium name="The Broad Institute Genomics Platform"/>
            <consortium name="The Broad Institute Genome Sequencing Center for Infectious Disease"/>
            <person name="Wu L."/>
            <person name="Ma J."/>
        </authorList>
    </citation>
    <scope>NUCLEOTIDE SEQUENCE [LARGE SCALE GENOMIC DNA]</scope>
    <source>
        <strain evidence="6">CGMCC 1.18437</strain>
    </source>
</reference>
<dbReference type="EC" id="3.6.1.27" evidence="4"/>
<gene>
    <name evidence="3" type="ORF">GCM10017781_44580</name>
    <name evidence="4" type="ORF">HNQ07_004478</name>
</gene>
<dbReference type="AlphaFoldDB" id="A0A7W8KKK8"/>
<feature type="transmembrane region" description="Helical" evidence="1">
    <location>
        <begin position="135"/>
        <end position="154"/>
    </location>
</feature>
<name>A0A7W8KKK8_9DEIO</name>
<dbReference type="CDD" id="cd03392">
    <property type="entry name" value="PAP2_like_2"/>
    <property type="match status" value="1"/>
</dbReference>
<organism evidence="4 5">
    <name type="scientific">Deinococcus metalli</name>
    <dbReference type="NCBI Taxonomy" id="1141878"/>
    <lineage>
        <taxon>Bacteria</taxon>
        <taxon>Thermotogati</taxon>
        <taxon>Deinococcota</taxon>
        <taxon>Deinococci</taxon>
        <taxon>Deinococcales</taxon>
        <taxon>Deinococcaceae</taxon>
        <taxon>Deinococcus</taxon>
    </lineage>
</organism>
<dbReference type="GO" id="GO:0050380">
    <property type="term" value="F:undecaprenyl-diphosphatase activity"/>
    <property type="evidence" value="ECO:0007669"/>
    <property type="project" value="UniProtKB-EC"/>
</dbReference>
<sequence>MFPNAITSRLPTLLLALLLVLLPLAIFAKTAQEVWSEGGFSFDVPTLLFIHRFATPALDRVMVFITTVAGLSSLPFITLAVCTLFWFRRHHRWAVFILLAVAGSGALMLTIKVLFRRVRPHLWISPAPETDYGFPSGHSITTISFFLALVLLAWPTRYR</sequence>
<keyword evidence="6" id="KW-1185">Reference proteome</keyword>
<evidence type="ECO:0000313" key="3">
    <source>
        <dbReference type="EMBL" id="GHF63688.1"/>
    </source>
</evidence>
<dbReference type="InterPro" id="IPR000326">
    <property type="entry name" value="PAP2/HPO"/>
</dbReference>
<dbReference type="Proteomes" id="UP000619376">
    <property type="component" value="Unassembled WGS sequence"/>
</dbReference>
<keyword evidence="1" id="KW-0812">Transmembrane</keyword>
<accession>A0A7W8KKK8</accession>
<evidence type="ECO:0000313" key="5">
    <source>
        <dbReference type="Proteomes" id="UP000539473"/>
    </source>
</evidence>
<feature type="transmembrane region" description="Helical" evidence="1">
    <location>
        <begin position="61"/>
        <end position="87"/>
    </location>
</feature>
<reference evidence="3" key="4">
    <citation type="submission" date="2024-05" db="EMBL/GenBank/DDBJ databases">
        <authorList>
            <person name="Sun Q."/>
            <person name="Zhou Y."/>
        </authorList>
    </citation>
    <scope>NUCLEOTIDE SEQUENCE</scope>
    <source>
        <strain evidence="3">CGMCC 1.18437</strain>
    </source>
</reference>
<keyword evidence="1" id="KW-0472">Membrane</keyword>
<dbReference type="Proteomes" id="UP000539473">
    <property type="component" value="Unassembled WGS sequence"/>
</dbReference>